<comment type="caution">
    <text evidence="4">The sequence shown here is derived from an EMBL/GenBank/DDBJ whole genome shotgun (WGS) entry which is preliminary data.</text>
</comment>
<reference evidence="5" key="1">
    <citation type="submission" date="2019-07" db="EMBL/GenBank/DDBJ databases">
        <title>De Novo Assembly of kiwifruit Actinidia rufa.</title>
        <authorList>
            <person name="Sugita-Konishi S."/>
            <person name="Sato K."/>
            <person name="Mori E."/>
            <person name="Abe Y."/>
            <person name="Kisaki G."/>
            <person name="Hamano K."/>
            <person name="Suezawa K."/>
            <person name="Otani M."/>
            <person name="Fukuda T."/>
            <person name="Manabe T."/>
            <person name="Gomi K."/>
            <person name="Tabuchi M."/>
            <person name="Akimitsu K."/>
            <person name="Kataoka I."/>
        </authorList>
    </citation>
    <scope>NUCLEOTIDE SEQUENCE [LARGE SCALE GENOMIC DNA]</scope>
    <source>
        <strain evidence="5">cv. Fuchu</strain>
    </source>
</reference>
<dbReference type="Proteomes" id="UP000585474">
    <property type="component" value="Unassembled WGS sequence"/>
</dbReference>
<dbReference type="PANTHER" id="PTHR23002">
    <property type="entry name" value="ZINC FINGER CCHC DOMAIN CONTAINING PROTEIN"/>
    <property type="match status" value="1"/>
</dbReference>
<dbReference type="InterPro" id="IPR036875">
    <property type="entry name" value="Znf_CCHC_sf"/>
</dbReference>
<dbReference type="OrthoDB" id="3863715at2759"/>
<feature type="domain" description="CCHC-type" evidence="3">
    <location>
        <begin position="70"/>
        <end position="84"/>
    </location>
</feature>
<evidence type="ECO:0000313" key="5">
    <source>
        <dbReference type="Proteomes" id="UP000585474"/>
    </source>
</evidence>
<evidence type="ECO:0000256" key="2">
    <source>
        <dbReference type="SAM" id="MobiDB-lite"/>
    </source>
</evidence>
<dbReference type="GO" id="GO:0003676">
    <property type="term" value="F:nucleic acid binding"/>
    <property type="evidence" value="ECO:0007669"/>
    <property type="project" value="InterPro"/>
</dbReference>
<organism evidence="4 5">
    <name type="scientific">Actinidia rufa</name>
    <dbReference type="NCBI Taxonomy" id="165716"/>
    <lineage>
        <taxon>Eukaryota</taxon>
        <taxon>Viridiplantae</taxon>
        <taxon>Streptophyta</taxon>
        <taxon>Embryophyta</taxon>
        <taxon>Tracheophyta</taxon>
        <taxon>Spermatophyta</taxon>
        <taxon>Magnoliopsida</taxon>
        <taxon>eudicotyledons</taxon>
        <taxon>Gunneridae</taxon>
        <taxon>Pentapetalae</taxon>
        <taxon>asterids</taxon>
        <taxon>Ericales</taxon>
        <taxon>Actinidiaceae</taxon>
        <taxon>Actinidia</taxon>
    </lineage>
</organism>
<dbReference type="PROSITE" id="PS50158">
    <property type="entry name" value="ZF_CCHC"/>
    <property type="match status" value="2"/>
</dbReference>
<keyword evidence="1" id="KW-0863">Zinc-finger</keyword>
<keyword evidence="5" id="KW-1185">Reference proteome</keyword>
<dbReference type="Gene3D" id="4.10.60.10">
    <property type="entry name" value="Zinc finger, CCHC-type"/>
    <property type="match status" value="1"/>
</dbReference>
<evidence type="ECO:0000313" key="4">
    <source>
        <dbReference type="EMBL" id="GFS40647.1"/>
    </source>
</evidence>
<dbReference type="GO" id="GO:0008270">
    <property type="term" value="F:zinc ion binding"/>
    <property type="evidence" value="ECO:0007669"/>
    <property type="project" value="UniProtKB-KW"/>
</dbReference>
<feature type="region of interest" description="Disordered" evidence="2">
    <location>
        <begin position="31"/>
        <end position="64"/>
    </location>
</feature>
<feature type="domain" description="CCHC-type" evidence="3">
    <location>
        <begin position="90"/>
        <end position="106"/>
    </location>
</feature>
<accession>A0A7J0DR03</accession>
<dbReference type="AlphaFoldDB" id="A0A7J0DR03"/>
<evidence type="ECO:0000256" key="1">
    <source>
        <dbReference type="PROSITE-ProRule" id="PRU00047"/>
    </source>
</evidence>
<keyword evidence="1" id="KW-0862">Zinc</keyword>
<dbReference type="InterPro" id="IPR051714">
    <property type="entry name" value="Znf_CCHC_NABP"/>
</dbReference>
<evidence type="ECO:0000259" key="3">
    <source>
        <dbReference type="PROSITE" id="PS50158"/>
    </source>
</evidence>
<dbReference type="SMART" id="SM00343">
    <property type="entry name" value="ZnF_C2HC"/>
    <property type="match status" value="2"/>
</dbReference>
<proteinExistence type="predicted"/>
<dbReference type="EMBL" id="BJWL01000356">
    <property type="protein sequence ID" value="GFS40647.1"/>
    <property type="molecule type" value="Genomic_DNA"/>
</dbReference>
<keyword evidence="1" id="KW-0479">Metal-binding</keyword>
<dbReference type="InterPro" id="IPR001878">
    <property type="entry name" value="Znf_CCHC"/>
</dbReference>
<sequence length="213" mass="22848">MGATDPLVAEEWLKKLAAIFEWSKAEHSLAQGGARSSNLRGGGSSRGGGSWRPPTRPSPARSSNTGGLICYRCGVEGYVVRDCPMPWVDKCYRCGQPGYIARNCTQRRTTMASSIGNAVGGSRRSIGSAQQGHAVTPELRAQAQVYAMTQKDGQATPNAGVAVLEVEGFSDKVVIMAMMEGLRLGPLFIFLSKNVPKTLSTLQSKVDKHINYV</sequence>
<name>A0A7J0DR03_9ERIC</name>
<dbReference type="SUPFAM" id="SSF57756">
    <property type="entry name" value="Retrovirus zinc finger-like domains"/>
    <property type="match status" value="1"/>
</dbReference>
<feature type="compositionally biased region" description="Gly residues" evidence="2">
    <location>
        <begin position="40"/>
        <end position="50"/>
    </location>
</feature>
<gene>
    <name evidence="4" type="ORF">Acr_00g0069690</name>
</gene>
<dbReference type="Pfam" id="PF00098">
    <property type="entry name" value="zf-CCHC"/>
    <property type="match status" value="1"/>
</dbReference>
<protein>
    <recommendedName>
        <fullName evidence="3">CCHC-type domain-containing protein</fullName>
    </recommendedName>
</protein>